<keyword evidence="3" id="KW-0813">Transport</keyword>
<keyword evidence="8 10" id="KW-0472">Membrane</keyword>
<evidence type="ECO:0000256" key="5">
    <source>
        <dbReference type="ARBA" id="ARBA00022519"/>
    </source>
</evidence>
<feature type="coiled-coil region" evidence="9">
    <location>
        <begin position="189"/>
        <end position="216"/>
    </location>
</feature>
<dbReference type="PROSITE" id="PS00543">
    <property type="entry name" value="HLYD_FAMILY"/>
    <property type="match status" value="1"/>
</dbReference>
<dbReference type="RefSeq" id="WP_075540584.1">
    <property type="nucleotide sequence ID" value="NZ_CP053844.1"/>
</dbReference>
<evidence type="ECO:0000313" key="14">
    <source>
        <dbReference type="Proteomes" id="UP000069632"/>
    </source>
</evidence>
<evidence type="ECO:0000256" key="9">
    <source>
        <dbReference type="SAM" id="Coils"/>
    </source>
</evidence>
<evidence type="ECO:0000256" key="6">
    <source>
        <dbReference type="ARBA" id="ARBA00022692"/>
    </source>
</evidence>
<dbReference type="PANTHER" id="PTHR30386">
    <property type="entry name" value="MEMBRANE FUSION SUBUNIT OF EMRAB-TOLC MULTIDRUG EFFLUX PUMP"/>
    <property type="match status" value="1"/>
</dbReference>
<dbReference type="PRINTS" id="PR01490">
    <property type="entry name" value="RTXTOXIND"/>
</dbReference>
<gene>
    <name evidence="13" type="primary">hlyD</name>
    <name evidence="13" type="ORF">ERS672216_01863</name>
</gene>
<comment type="similarity">
    <text evidence="2">Belongs to the membrane fusion protein (MFP) (TC 8.A.1) family.</text>
</comment>
<evidence type="ECO:0000256" key="1">
    <source>
        <dbReference type="ARBA" id="ARBA00004377"/>
    </source>
</evidence>
<keyword evidence="9" id="KW-0175">Coiled coil</keyword>
<dbReference type="Gene3D" id="2.40.50.100">
    <property type="match status" value="1"/>
</dbReference>
<dbReference type="GO" id="GO:0005886">
    <property type="term" value="C:plasma membrane"/>
    <property type="evidence" value="ECO:0007669"/>
    <property type="project" value="UniProtKB-SubCell"/>
</dbReference>
<keyword evidence="6 10" id="KW-0812">Transmembrane</keyword>
<feature type="domain" description="AprE-like beta-barrel" evidence="12">
    <location>
        <begin position="351"/>
        <end position="439"/>
    </location>
</feature>
<dbReference type="PANTHER" id="PTHR30386:SF27">
    <property type="entry name" value="MEMBRANE FUSION PROTEIN (MFP) FAMILY PROTEIN"/>
    <property type="match status" value="1"/>
</dbReference>
<accession>A0A128EK89</accession>
<keyword evidence="4" id="KW-1003">Cell membrane</keyword>
<organism evidence="13 14">
    <name type="scientific">Campylobacter geochelonis</name>
    <dbReference type="NCBI Taxonomy" id="1780362"/>
    <lineage>
        <taxon>Bacteria</taxon>
        <taxon>Pseudomonadati</taxon>
        <taxon>Campylobacterota</taxon>
        <taxon>Epsilonproteobacteria</taxon>
        <taxon>Campylobacterales</taxon>
        <taxon>Campylobacteraceae</taxon>
        <taxon>Campylobacter</taxon>
    </lineage>
</organism>
<dbReference type="EMBL" id="FIZP01000018">
    <property type="protein sequence ID" value="CZE49320.1"/>
    <property type="molecule type" value="Genomic_DNA"/>
</dbReference>
<dbReference type="Proteomes" id="UP000069632">
    <property type="component" value="Unassembled WGS sequence"/>
</dbReference>
<keyword evidence="5" id="KW-0997">Cell inner membrane</keyword>
<proteinExistence type="inferred from homology"/>
<evidence type="ECO:0000256" key="8">
    <source>
        <dbReference type="ARBA" id="ARBA00023136"/>
    </source>
</evidence>
<evidence type="ECO:0000256" key="10">
    <source>
        <dbReference type="SAM" id="Phobius"/>
    </source>
</evidence>
<dbReference type="InterPro" id="IPR058982">
    <property type="entry name" value="Beta-barrel_AprE"/>
</dbReference>
<dbReference type="OrthoDB" id="9810980at2"/>
<dbReference type="GO" id="GO:0009306">
    <property type="term" value="P:protein secretion"/>
    <property type="evidence" value="ECO:0007669"/>
    <property type="project" value="InterPro"/>
</dbReference>
<dbReference type="SUPFAM" id="SSF111369">
    <property type="entry name" value="HlyD-like secretion proteins"/>
    <property type="match status" value="1"/>
</dbReference>
<dbReference type="InterPro" id="IPR010129">
    <property type="entry name" value="T1SS_HlyD"/>
</dbReference>
<dbReference type="AlphaFoldDB" id="A0A128EK89"/>
<protein>
    <submittedName>
        <fullName evidence="13">Putative membrane-fusion protein</fullName>
    </submittedName>
</protein>
<evidence type="ECO:0000313" key="13">
    <source>
        <dbReference type="EMBL" id="CZE49320.1"/>
    </source>
</evidence>
<dbReference type="Pfam" id="PF25917">
    <property type="entry name" value="BSH_RND"/>
    <property type="match status" value="1"/>
</dbReference>
<dbReference type="NCBIfam" id="TIGR01843">
    <property type="entry name" value="type_I_hlyD"/>
    <property type="match status" value="1"/>
</dbReference>
<evidence type="ECO:0000256" key="2">
    <source>
        <dbReference type="ARBA" id="ARBA00009477"/>
    </source>
</evidence>
<feature type="domain" description="Multidrug resistance protein MdtA-like barrel-sandwich hybrid" evidence="11">
    <location>
        <begin position="78"/>
        <end position="339"/>
    </location>
</feature>
<evidence type="ECO:0000256" key="7">
    <source>
        <dbReference type="ARBA" id="ARBA00022989"/>
    </source>
</evidence>
<evidence type="ECO:0000259" key="12">
    <source>
        <dbReference type="Pfam" id="PF26002"/>
    </source>
</evidence>
<evidence type="ECO:0000256" key="3">
    <source>
        <dbReference type="ARBA" id="ARBA00022448"/>
    </source>
</evidence>
<dbReference type="InterPro" id="IPR006144">
    <property type="entry name" value="Secretion_HlyD_CS"/>
</dbReference>
<feature type="coiled-coil region" evidence="9">
    <location>
        <begin position="253"/>
        <end position="280"/>
    </location>
</feature>
<dbReference type="Pfam" id="PF26002">
    <property type="entry name" value="Beta-barrel_AprE"/>
    <property type="match status" value="1"/>
</dbReference>
<keyword evidence="14" id="KW-1185">Reference proteome</keyword>
<feature type="transmembrane region" description="Helical" evidence="10">
    <location>
        <begin position="33"/>
        <end position="51"/>
    </location>
</feature>
<sequence length="463" mass="51820">MLKIFKKIDDDSHEFKPLLVEIESSPANPLANFILYTVVAIIVVSILWLVFAKIDIVVSASGKVVPDGEIKILKPIESGIISNILVKEGDKVKANQALILIDPSVSKVNLTTKQDELKALNYSIARLKALSDIDRATFNDIAKNKTTHTLNVKLDNINNKTDKQDSISALSQDELNLYLNQKDSYIQGINQLNLRIEQLDSNILATKADIKRLNTLKKSSAKRLKRLDSVKDIIALKEYDELKNAIAEYSSQLSVAYSKLDELNSKKDETSKELSNFISTSKSKWLDELLIKQKEANTLQADINAIEFQTKQQVISSPVDGYVGKLLIHTQGSAINAQEELISIIPSSQKLIIKATVLNKDIGFLKPNQDVAIKVDTFNFQKYGKLEGKLIHISNDSIKDEKLGEVYEIKVGLVTNFLIVDGEKKELEPGMSVISEIKVGKRRVIELFIYPIIRYLDEGLSVR</sequence>
<reference evidence="13 14" key="1">
    <citation type="submission" date="2016-02" db="EMBL/GenBank/DDBJ databases">
        <authorList>
            <consortium name="Pathogen Informatics"/>
        </authorList>
    </citation>
    <scope>NUCLEOTIDE SEQUENCE [LARGE SCALE GENOMIC DNA]</scope>
    <source>
        <strain evidence="13 14">RC20</strain>
    </source>
</reference>
<comment type="subcellular location">
    <subcellularLocation>
        <location evidence="1">Cell inner membrane</location>
        <topology evidence="1">Single-pass membrane protein</topology>
    </subcellularLocation>
</comment>
<dbReference type="Gene3D" id="2.40.30.170">
    <property type="match status" value="1"/>
</dbReference>
<evidence type="ECO:0000256" key="4">
    <source>
        <dbReference type="ARBA" id="ARBA00022475"/>
    </source>
</evidence>
<evidence type="ECO:0000259" key="11">
    <source>
        <dbReference type="Pfam" id="PF25917"/>
    </source>
</evidence>
<dbReference type="InterPro" id="IPR058625">
    <property type="entry name" value="MdtA-like_BSH"/>
</dbReference>
<keyword evidence="7 10" id="KW-1133">Transmembrane helix</keyword>
<dbReference type="InterPro" id="IPR050739">
    <property type="entry name" value="MFP"/>
</dbReference>
<name>A0A128EK89_9BACT</name>